<dbReference type="InterPro" id="IPR036921">
    <property type="entry name" value="PurM-like_N_sf"/>
</dbReference>
<protein>
    <submittedName>
        <fullName evidence="4">Hydrogenase expression/formation protein HypE</fullName>
    </submittedName>
</protein>
<evidence type="ECO:0000259" key="2">
    <source>
        <dbReference type="Pfam" id="PF00586"/>
    </source>
</evidence>
<dbReference type="AlphaFoldDB" id="A0A140L7J0"/>
<dbReference type="GO" id="GO:0051604">
    <property type="term" value="P:protein maturation"/>
    <property type="evidence" value="ECO:0007669"/>
    <property type="project" value="TreeGrafter"/>
</dbReference>
<dbReference type="EMBL" id="LOEE01000027">
    <property type="protein sequence ID" value="KXG76515.1"/>
    <property type="molecule type" value="Genomic_DNA"/>
</dbReference>
<evidence type="ECO:0000256" key="1">
    <source>
        <dbReference type="ARBA" id="ARBA00006243"/>
    </source>
</evidence>
<reference evidence="4 5" key="1">
    <citation type="submission" date="2015-12" db="EMBL/GenBank/DDBJ databases">
        <title>Draft genome sequence of the thermoanaerobe Thermotalea metallivorans, an isolate from the runoff channel of the Great Artesian Basin, Australia.</title>
        <authorList>
            <person name="Patel B.K."/>
        </authorList>
    </citation>
    <scope>NUCLEOTIDE SEQUENCE [LARGE SCALE GENOMIC DNA]</scope>
    <source>
        <strain evidence="4 5">B2-1</strain>
    </source>
</reference>
<dbReference type="PIRSF" id="PIRSF005644">
    <property type="entry name" value="Hdrgns_mtr_HypE"/>
    <property type="match status" value="1"/>
</dbReference>
<dbReference type="STRING" id="520762.AN619_10460"/>
<dbReference type="CDD" id="cd06061">
    <property type="entry name" value="PurM-like1"/>
    <property type="match status" value="1"/>
</dbReference>
<dbReference type="PATRIC" id="fig|520762.4.peg.1168"/>
<evidence type="ECO:0000313" key="4">
    <source>
        <dbReference type="EMBL" id="KXG76515.1"/>
    </source>
</evidence>
<dbReference type="OrthoDB" id="153904at2"/>
<dbReference type="Pfam" id="PF02769">
    <property type="entry name" value="AIRS_C"/>
    <property type="match status" value="1"/>
</dbReference>
<dbReference type="InterPro" id="IPR036676">
    <property type="entry name" value="PurM-like_C_sf"/>
</dbReference>
<comment type="similarity">
    <text evidence="1">Belongs to the HypE family.</text>
</comment>
<dbReference type="Gene3D" id="3.30.1330.10">
    <property type="entry name" value="PurM-like, N-terminal domain"/>
    <property type="match status" value="1"/>
</dbReference>
<dbReference type="InterPro" id="IPR016188">
    <property type="entry name" value="PurM-like_N"/>
</dbReference>
<dbReference type="SUPFAM" id="SSF56042">
    <property type="entry name" value="PurM C-terminal domain-like"/>
    <property type="match status" value="1"/>
</dbReference>
<comment type="caution">
    <text evidence="4">The sequence shown here is derived from an EMBL/GenBank/DDBJ whole genome shotgun (WGS) entry which is preliminary data.</text>
</comment>
<feature type="domain" description="PurM-like C-terminal" evidence="3">
    <location>
        <begin position="154"/>
        <end position="304"/>
    </location>
</feature>
<dbReference type="Gene3D" id="3.90.650.10">
    <property type="entry name" value="PurM-like C-terminal domain"/>
    <property type="match status" value="1"/>
</dbReference>
<dbReference type="InterPro" id="IPR011854">
    <property type="entry name" value="HypE"/>
</dbReference>
<name>A0A140L7J0_9FIRM</name>
<organism evidence="4 5">
    <name type="scientific">Thermotalea metallivorans</name>
    <dbReference type="NCBI Taxonomy" id="520762"/>
    <lineage>
        <taxon>Bacteria</taxon>
        <taxon>Bacillati</taxon>
        <taxon>Bacillota</taxon>
        <taxon>Clostridia</taxon>
        <taxon>Peptostreptococcales</taxon>
        <taxon>Thermotaleaceae</taxon>
        <taxon>Thermotalea</taxon>
    </lineage>
</organism>
<dbReference type="SUPFAM" id="SSF55326">
    <property type="entry name" value="PurM N-terminal domain-like"/>
    <property type="match status" value="1"/>
</dbReference>
<dbReference type="Proteomes" id="UP000070456">
    <property type="component" value="Unassembled WGS sequence"/>
</dbReference>
<accession>A0A140L7J0</accession>
<sequence>MKVGKLDTELLQKIVFQHITCRREEVLVRPGVGEDCAVVDFGNDACILSTDPITGTAKEVGRLAVHISCNDVASNGVEPLGLMLTIMAPEGTTAAEIEEIMRQAGKEAAKLNVEIIGGHTEITTAVNRIVVSSTAIGRQVKNKVVSTKGARVADCVLMTKTAGLEGTAIIAHEHENRLKAYMGEEMVEQAKGMMDKISVVPEGVIGGEMGVSSMHDITEGGVLGAVWEMCEASKVGVVLYKERIKIAPETVKICRFFNIDPLRLISSGCMLMTIGWEKVDGLVQSLTEKGIEVSVIGEIIREGRYLVEGNQKIEIMPPESDELYKVV</sequence>
<evidence type="ECO:0000313" key="5">
    <source>
        <dbReference type="Proteomes" id="UP000070456"/>
    </source>
</evidence>
<dbReference type="Pfam" id="PF00586">
    <property type="entry name" value="AIRS"/>
    <property type="match status" value="1"/>
</dbReference>
<dbReference type="RefSeq" id="WP_068555438.1">
    <property type="nucleotide sequence ID" value="NZ_LOEE01000027.1"/>
</dbReference>
<dbReference type="PANTHER" id="PTHR30303">
    <property type="entry name" value="HYDROGENASE ISOENZYMES FORMATION PROTEIN HYPE"/>
    <property type="match status" value="1"/>
</dbReference>
<dbReference type="PANTHER" id="PTHR30303:SF4">
    <property type="entry name" value="HYDROGENASE EXPRESSION_FORMATION PROTEIN HYPE"/>
    <property type="match status" value="1"/>
</dbReference>
<gene>
    <name evidence="4" type="primary">hypE</name>
    <name evidence="4" type="ORF">AN619_10460</name>
</gene>
<feature type="domain" description="PurM-like N-terminal" evidence="2">
    <location>
        <begin position="33"/>
        <end position="138"/>
    </location>
</feature>
<keyword evidence="5" id="KW-1185">Reference proteome</keyword>
<evidence type="ECO:0000259" key="3">
    <source>
        <dbReference type="Pfam" id="PF02769"/>
    </source>
</evidence>
<proteinExistence type="inferred from homology"/>
<dbReference type="InterPro" id="IPR010918">
    <property type="entry name" value="PurM-like_C_dom"/>
</dbReference>